<feature type="non-terminal residue" evidence="10">
    <location>
        <position position="498"/>
    </location>
</feature>
<dbReference type="InterPro" id="IPR012951">
    <property type="entry name" value="BBE"/>
</dbReference>
<evidence type="ECO:0000313" key="10">
    <source>
        <dbReference type="EMBL" id="KAH9311666.1"/>
    </source>
</evidence>
<feature type="domain" description="FAD-binding PCMH-type" evidence="9">
    <location>
        <begin position="63"/>
        <end position="239"/>
    </location>
</feature>
<evidence type="ECO:0000256" key="6">
    <source>
        <dbReference type="ARBA" id="ARBA00023002"/>
    </source>
</evidence>
<dbReference type="Gene3D" id="3.40.462.20">
    <property type="match status" value="1"/>
</dbReference>
<dbReference type="InterPro" id="IPR016169">
    <property type="entry name" value="FAD-bd_PCMH_sub2"/>
</dbReference>
<keyword evidence="5" id="KW-0274">FAD</keyword>
<dbReference type="Proteomes" id="UP000824469">
    <property type="component" value="Unassembled WGS sequence"/>
</dbReference>
<evidence type="ECO:0000256" key="1">
    <source>
        <dbReference type="ARBA" id="ARBA00001974"/>
    </source>
</evidence>
<dbReference type="InterPro" id="IPR006093">
    <property type="entry name" value="Oxy_OxRdtase_FAD_BS"/>
</dbReference>
<dbReference type="InterPro" id="IPR006094">
    <property type="entry name" value="Oxid_FAD_bind_N"/>
</dbReference>
<dbReference type="InterPro" id="IPR016166">
    <property type="entry name" value="FAD-bd_PCMH"/>
</dbReference>
<organism evidence="10 11">
    <name type="scientific">Taxus chinensis</name>
    <name type="common">Chinese yew</name>
    <name type="synonym">Taxus wallichiana var. chinensis</name>
    <dbReference type="NCBI Taxonomy" id="29808"/>
    <lineage>
        <taxon>Eukaryota</taxon>
        <taxon>Viridiplantae</taxon>
        <taxon>Streptophyta</taxon>
        <taxon>Embryophyta</taxon>
        <taxon>Tracheophyta</taxon>
        <taxon>Spermatophyta</taxon>
        <taxon>Pinopsida</taxon>
        <taxon>Pinidae</taxon>
        <taxon>Conifers II</taxon>
        <taxon>Cupressales</taxon>
        <taxon>Taxaceae</taxon>
        <taxon>Taxus</taxon>
    </lineage>
</organism>
<dbReference type="PROSITE" id="PS51387">
    <property type="entry name" value="FAD_PCMH"/>
    <property type="match status" value="1"/>
</dbReference>
<name>A0AA38FWB9_TAXCH</name>
<evidence type="ECO:0000256" key="7">
    <source>
        <dbReference type="ARBA" id="ARBA00023180"/>
    </source>
</evidence>
<evidence type="ECO:0000256" key="5">
    <source>
        <dbReference type="ARBA" id="ARBA00022827"/>
    </source>
</evidence>
<comment type="caution">
    <text evidence="10">The sequence shown here is derived from an EMBL/GenBank/DDBJ whole genome shotgun (WGS) entry which is preliminary data.</text>
</comment>
<evidence type="ECO:0000256" key="8">
    <source>
        <dbReference type="SAM" id="SignalP"/>
    </source>
</evidence>
<dbReference type="InterPro" id="IPR036318">
    <property type="entry name" value="FAD-bd_PCMH-like_sf"/>
</dbReference>
<keyword evidence="11" id="KW-1185">Reference proteome</keyword>
<dbReference type="EMBL" id="JAHRHJ020000006">
    <property type="protein sequence ID" value="KAH9311666.1"/>
    <property type="molecule type" value="Genomic_DNA"/>
</dbReference>
<gene>
    <name evidence="10" type="ORF">KI387_026701</name>
</gene>
<accession>A0AA38FWB9</accession>
<protein>
    <recommendedName>
        <fullName evidence="9">FAD-binding PCMH-type domain-containing protein</fullName>
    </recommendedName>
</protein>
<dbReference type="Pfam" id="PF01565">
    <property type="entry name" value="FAD_binding_4"/>
    <property type="match status" value="1"/>
</dbReference>
<evidence type="ECO:0000313" key="11">
    <source>
        <dbReference type="Proteomes" id="UP000824469"/>
    </source>
</evidence>
<dbReference type="Gene3D" id="3.30.465.10">
    <property type="match status" value="1"/>
</dbReference>
<feature type="signal peptide" evidence="8">
    <location>
        <begin position="1"/>
        <end position="20"/>
    </location>
</feature>
<evidence type="ECO:0000256" key="3">
    <source>
        <dbReference type="ARBA" id="ARBA00022630"/>
    </source>
</evidence>
<dbReference type="GO" id="GO:0016491">
    <property type="term" value="F:oxidoreductase activity"/>
    <property type="evidence" value="ECO:0007669"/>
    <property type="project" value="UniProtKB-KW"/>
</dbReference>
<evidence type="ECO:0000256" key="2">
    <source>
        <dbReference type="ARBA" id="ARBA00005466"/>
    </source>
</evidence>
<keyword evidence="7" id="KW-0325">Glycoprotein</keyword>
<dbReference type="Pfam" id="PF08031">
    <property type="entry name" value="BBE"/>
    <property type="match status" value="1"/>
</dbReference>
<dbReference type="SUPFAM" id="SSF56176">
    <property type="entry name" value="FAD-binding/transporter-associated domain-like"/>
    <property type="match status" value="1"/>
</dbReference>
<dbReference type="AlphaFoldDB" id="A0AA38FWB9"/>
<sequence>MIRLRLLFVLSICASASASARDDLISCLRQNRVNNFTTAASSPAYYNYALKYSVQNLRFTEAGVQKPYVLIFPEKKEEVVKAVRCCIDEGWEIRVRSGGHSYEGLSSTASDSPDFVIIDVMKMDRVDVDMTSKTAWAESGATVGQLYSAIANKSARYAFPAGVCPTMGTGGHFSGGGLSFLSRKYGLAADNIIDALLVDGNATVVDRESMGEDLFWALRGGGGGSWGLVLAWKLRLVKVPAKVTVFRVHTSGRPRVTQLVHRWQSVAPFLERELFLRAVISGESKANVELTLEGLYLGPLNQLLRVAETRFPEMRMVASDCEEMSWLDSIGYASYTNTTQLITRYNFNKNYFKAKSDFVTNPIPESGLQGAWAFLEEELNAYIILTPLGGRMNDIASSEIPFPHRMGNLYNIQYQVAWKESGKDSQYMDWIRRFYDYMAPYVSQSPRAAYVNYVDLDLGAASASGHSYFRANFERLVQVKSKYDPNNVFRNPQSIPVN</sequence>
<dbReference type="PROSITE" id="PS00862">
    <property type="entry name" value="OX2_COVAL_FAD"/>
    <property type="match status" value="1"/>
</dbReference>
<reference evidence="10 11" key="1">
    <citation type="journal article" date="2021" name="Nat. Plants">
        <title>The Taxus genome provides insights into paclitaxel biosynthesis.</title>
        <authorList>
            <person name="Xiong X."/>
            <person name="Gou J."/>
            <person name="Liao Q."/>
            <person name="Li Y."/>
            <person name="Zhou Q."/>
            <person name="Bi G."/>
            <person name="Li C."/>
            <person name="Du R."/>
            <person name="Wang X."/>
            <person name="Sun T."/>
            <person name="Guo L."/>
            <person name="Liang H."/>
            <person name="Lu P."/>
            <person name="Wu Y."/>
            <person name="Zhang Z."/>
            <person name="Ro D.K."/>
            <person name="Shang Y."/>
            <person name="Huang S."/>
            <person name="Yan J."/>
        </authorList>
    </citation>
    <scope>NUCLEOTIDE SEQUENCE [LARGE SCALE GENOMIC DNA]</scope>
    <source>
        <strain evidence="10">Ta-2019</strain>
    </source>
</reference>
<dbReference type="PANTHER" id="PTHR32448">
    <property type="entry name" value="OS08G0158400 PROTEIN"/>
    <property type="match status" value="1"/>
</dbReference>
<feature type="chain" id="PRO_5041324123" description="FAD-binding PCMH-type domain-containing protein" evidence="8">
    <location>
        <begin position="21"/>
        <end position="498"/>
    </location>
</feature>
<keyword evidence="3" id="KW-0285">Flavoprotein</keyword>
<evidence type="ECO:0000256" key="4">
    <source>
        <dbReference type="ARBA" id="ARBA00022729"/>
    </source>
</evidence>
<keyword evidence="4 8" id="KW-0732">Signal</keyword>
<dbReference type="Gene3D" id="3.30.43.10">
    <property type="entry name" value="Uridine Diphospho-n-acetylenolpyruvylglucosamine Reductase, domain 2"/>
    <property type="match status" value="1"/>
</dbReference>
<comment type="similarity">
    <text evidence="2">Belongs to the oxygen-dependent FAD-linked oxidoreductase family.</text>
</comment>
<dbReference type="OMA" id="AHKLYYG"/>
<comment type="cofactor">
    <cofactor evidence="1">
        <name>FAD</name>
        <dbReference type="ChEBI" id="CHEBI:57692"/>
    </cofactor>
</comment>
<dbReference type="InterPro" id="IPR016167">
    <property type="entry name" value="FAD-bd_PCMH_sub1"/>
</dbReference>
<dbReference type="GO" id="GO:0071949">
    <property type="term" value="F:FAD binding"/>
    <property type="evidence" value="ECO:0007669"/>
    <property type="project" value="InterPro"/>
</dbReference>
<proteinExistence type="inferred from homology"/>
<evidence type="ECO:0000259" key="9">
    <source>
        <dbReference type="PROSITE" id="PS51387"/>
    </source>
</evidence>
<keyword evidence="6" id="KW-0560">Oxidoreductase</keyword>